<dbReference type="InterPro" id="IPR006274">
    <property type="entry name" value="CarbamoylP_synth_ssu"/>
</dbReference>
<keyword evidence="6" id="KW-0028">Amino-acid biosynthesis</keyword>
<keyword evidence="13" id="KW-0464">Manganese</keyword>
<keyword evidence="4" id="KW-0055">Arginine biosynthesis</keyword>
<dbReference type="FunFam" id="1.10.1030.10:FF:000002">
    <property type="entry name" value="Carbamoyl-phosphate synthase large chain"/>
    <property type="match status" value="1"/>
</dbReference>
<protein>
    <submittedName>
        <fullName evidence="19">Uncharacterized protein</fullName>
    </submittedName>
</protein>
<dbReference type="PRINTS" id="PR00099">
    <property type="entry name" value="CPSGATASE"/>
</dbReference>
<keyword evidence="11" id="KW-0460">Magnesium</keyword>
<dbReference type="PROSITE" id="PS00867">
    <property type="entry name" value="CPSASE_2"/>
    <property type="match status" value="2"/>
</dbReference>
<dbReference type="GO" id="GO:0006541">
    <property type="term" value="P:glutamine metabolic process"/>
    <property type="evidence" value="ECO:0007669"/>
    <property type="project" value="InterPro"/>
</dbReference>
<dbReference type="PROSITE" id="PS51855">
    <property type="entry name" value="MGS"/>
    <property type="match status" value="1"/>
</dbReference>
<evidence type="ECO:0000256" key="2">
    <source>
        <dbReference type="ARBA" id="ARBA00004730"/>
    </source>
</evidence>
<dbReference type="NCBIfam" id="NF009455">
    <property type="entry name" value="PRK12815.1"/>
    <property type="match status" value="1"/>
</dbReference>
<dbReference type="GO" id="GO:0004088">
    <property type="term" value="F:carbamoyl-phosphate synthase (glutamine-hydrolyzing) activity"/>
    <property type="evidence" value="ECO:0007669"/>
    <property type="project" value="InterPro"/>
</dbReference>
<dbReference type="Gene3D" id="3.40.50.20">
    <property type="match status" value="2"/>
</dbReference>
<evidence type="ECO:0000256" key="8">
    <source>
        <dbReference type="ARBA" id="ARBA00022737"/>
    </source>
</evidence>
<dbReference type="GO" id="GO:0046872">
    <property type="term" value="F:metal ion binding"/>
    <property type="evidence" value="ECO:0007669"/>
    <property type="project" value="UniProtKB-KW"/>
</dbReference>
<evidence type="ECO:0000256" key="3">
    <source>
        <dbReference type="ARBA" id="ARBA00009799"/>
    </source>
</evidence>
<evidence type="ECO:0000256" key="9">
    <source>
        <dbReference type="ARBA" id="ARBA00022741"/>
    </source>
</evidence>
<evidence type="ECO:0000256" key="5">
    <source>
        <dbReference type="ARBA" id="ARBA00022598"/>
    </source>
</evidence>
<dbReference type="PANTHER" id="PTHR11405:SF5">
    <property type="entry name" value="CAD PROTEIN"/>
    <property type="match status" value="1"/>
</dbReference>
<dbReference type="NCBIfam" id="NF003671">
    <property type="entry name" value="PRK05294.1"/>
    <property type="match status" value="1"/>
</dbReference>
<evidence type="ECO:0000256" key="10">
    <source>
        <dbReference type="ARBA" id="ARBA00022840"/>
    </source>
</evidence>
<dbReference type="SUPFAM" id="SSF52440">
    <property type="entry name" value="PreATP-grasp domain"/>
    <property type="match status" value="2"/>
</dbReference>
<proteinExistence type="inferred from homology"/>
<dbReference type="NCBIfam" id="NF009475">
    <property type="entry name" value="PRK12838.1"/>
    <property type="match status" value="1"/>
</dbReference>
<dbReference type="FunFam" id="3.30.470.20:FF:000051">
    <property type="entry name" value="Carbamoyl phosphate synthetase II"/>
    <property type="match status" value="1"/>
</dbReference>
<dbReference type="FunFam" id="3.30.1490.20:FF:000001">
    <property type="entry name" value="Carbamoyl-phosphate synthase large chain"/>
    <property type="match status" value="1"/>
</dbReference>
<evidence type="ECO:0000256" key="7">
    <source>
        <dbReference type="ARBA" id="ARBA00022723"/>
    </source>
</evidence>
<dbReference type="SUPFAM" id="SSF52021">
    <property type="entry name" value="Carbamoyl phosphate synthetase, small subunit N-terminal domain"/>
    <property type="match status" value="1"/>
</dbReference>
<dbReference type="Pfam" id="PF00117">
    <property type="entry name" value="GATase"/>
    <property type="match status" value="1"/>
</dbReference>
<dbReference type="FunFam" id="3.40.50.20:FF:000001">
    <property type="entry name" value="Carbamoyl-phosphate synthase large chain"/>
    <property type="match status" value="1"/>
</dbReference>
<keyword evidence="8" id="KW-0677">Repeat</keyword>
<dbReference type="InterPro" id="IPR013815">
    <property type="entry name" value="ATP_grasp_subdomain_1"/>
</dbReference>
<name>A0A7S3WF24_EMIHU</name>
<dbReference type="PANTHER" id="PTHR11405">
    <property type="entry name" value="CARBAMOYLTRANSFERASE FAMILY MEMBER"/>
    <property type="match status" value="1"/>
</dbReference>
<dbReference type="SMART" id="SM00851">
    <property type="entry name" value="MGS"/>
    <property type="match status" value="1"/>
</dbReference>
<dbReference type="Gene3D" id="3.30.470.20">
    <property type="entry name" value="ATP-grasp fold, B domain"/>
    <property type="match status" value="2"/>
</dbReference>
<dbReference type="PRINTS" id="PR00098">
    <property type="entry name" value="CPSASE"/>
</dbReference>
<dbReference type="InterPro" id="IPR035686">
    <property type="entry name" value="CPSase_GATase1"/>
</dbReference>
<dbReference type="Gene3D" id="3.40.50.1380">
    <property type="entry name" value="Methylglyoxal synthase-like domain"/>
    <property type="match status" value="1"/>
</dbReference>
<dbReference type="Gene3D" id="3.40.50.880">
    <property type="match status" value="1"/>
</dbReference>
<dbReference type="GO" id="GO:0004087">
    <property type="term" value="F:carbamoyl-phosphate synthase (ammonia) activity"/>
    <property type="evidence" value="ECO:0007669"/>
    <property type="project" value="UniProtKB-EC"/>
</dbReference>
<dbReference type="HAMAP" id="MF_01209">
    <property type="entry name" value="CPSase_S_chain"/>
    <property type="match status" value="1"/>
</dbReference>
<evidence type="ECO:0000259" key="18">
    <source>
        <dbReference type="PROSITE" id="PS51855"/>
    </source>
</evidence>
<dbReference type="FunFam" id="3.30.470.20:FF:000001">
    <property type="entry name" value="Carbamoyl-phosphate synthase large chain"/>
    <property type="match status" value="1"/>
</dbReference>
<dbReference type="Gene3D" id="3.30.1490.20">
    <property type="entry name" value="ATP-grasp fold, A domain"/>
    <property type="match status" value="1"/>
</dbReference>
<evidence type="ECO:0000256" key="6">
    <source>
        <dbReference type="ARBA" id="ARBA00022605"/>
    </source>
</evidence>
<keyword evidence="7" id="KW-0479">Metal-binding</keyword>
<comment type="catalytic activity">
    <reaction evidence="14">
        <text>hydrogencarbonate + NH4(+) + 2 ATP = carbamoyl phosphate + 2 ADP + phosphate + 2 H(+)</text>
        <dbReference type="Rhea" id="RHEA:18029"/>
        <dbReference type="ChEBI" id="CHEBI:15378"/>
        <dbReference type="ChEBI" id="CHEBI:17544"/>
        <dbReference type="ChEBI" id="CHEBI:28938"/>
        <dbReference type="ChEBI" id="CHEBI:30616"/>
        <dbReference type="ChEBI" id="CHEBI:43474"/>
        <dbReference type="ChEBI" id="CHEBI:58228"/>
        <dbReference type="ChEBI" id="CHEBI:456216"/>
        <dbReference type="EC" id="6.3.4.16"/>
    </reaction>
</comment>
<dbReference type="PROSITE" id="PS51273">
    <property type="entry name" value="GATASE_TYPE_1"/>
    <property type="match status" value="1"/>
</dbReference>
<dbReference type="GO" id="GO:0006221">
    <property type="term" value="P:pyrimidine nucleotide biosynthetic process"/>
    <property type="evidence" value="ECO:0007669"/>
    <property type="project" value="UniProtKB-KW"/>
</dbReference>
<dbReference type="InterPro" id="IPR017926">
    <property type="entry name" value="GATASE"/>
</dbReference>
<feature type="domain" description="ATP-grasp" evidence="17">
    <location>
        <begin position="594"/>
        <end position="786"/>
    </location>
</feature>
<dbReference type="SUPFAM" id="SSF52335">
    <property type="entry name" value="Methylglyoxal synthase-like"/>
    <property type="match status" value="1"/>
</dbReference>
<dbReference type="InterPro" id="IPR036480">
    <property type="entry name" value="CarbP_synth_ssu_N_sf"/>
</dbReference>
<organism evidence="19">
    <name type="scientific">Emiliania huxleyi</name>
    <name type="common">Coccolithophore</name>
    <name type="synonym">Pontosphaera huxleyi</name>
    <dbReference type="NCBI Taxonomy" id="2903"/>
    <lineage>
        <taxon>Eukaryota</taxon>
        <taxon>Haptista</taxon>
        <taxon>Haptophyta</taxon>
        <taxon>Prymnesiophyceae</taxon>
        <taxon>Isochrysidales</taxon>
        <taxon>Noelaerhabdaceae</taxon>
        <taxon>Emiliania</taxon>
    </lineage>
</organism>
<comment type="pathway">
    <text evidence="2">Amino-acid biosynthesis; L-arginine biosynthesis.</text>
</comment>
<evidence type="ECO:0000256" key="14">
    <source>
        <dbReference type="ARBA" id="ARBA00047359"/>
    </source>
</evidence>
<dbReference type="FunFam" id="3.50.30.20:FF:000002">
    <property type="entry name" value="Carbamoyl-phosphate synthase 1, mitochondrial"/>
    <property type="match status" value="1"/>
</dbReference>
<comment type="similarity">
    <text evidence="3">Belongs to the CarB family.</text>
</comment>
<dbReference type="PRINTS" id="PR00096">
    <property type="entry name" value="GATASE"/>
</dbReference>
<dbReference type="InterPro" id="IPR036914">
    <property type="entry name" value="MGS-like_dom_sf"/>
</dbReference>
<evidence type="ECO:0000256" key="4">
    <source>
        <dbReference type="ARBA" id="ARBA00022571"/>
    </source>
</evidence>
<accession>A0A7S3WF24</accession>
<dbReference type="InterPro" id="IPR011607">
    <property type="entry name" value="MGS-like_dom"/>
</dbReference>
<dbReference type="InterPro" id="IPR002474">
    <property type="entry name" value="CarbamoylP_synth_ssu_N"/>
</dbReference>
<dbReference type="InterPro" id="IPR011761">
    <property type="entry name" value="ATP-grasp"/>
</dbReference>
<dbReference type="PROSITE" id="PS00866">
    <property type="entry name" value="CPSASE_1"/>
    <property type="match status" value="2"/>
</dbReference>
<evidence type="ECO:0000256" key="15">
    <source>
        <dbReference type="PROSITE-ProRule" id="PRU00409"/>
    </source>
</evidence>
<gene>
    <name evidence="19" type="ORF">EHUX00137_LOCUS19681</name>
</gene>
<dbReference type="PRINTS" id="PR00097">
    <property type="entry name" value="ANTSNTHASEII"/>
</dbReference>
<evidence type="ECO:0000259" key="17">
    <source>
        <dbReference type="PROSITE" id="PS50975"/>
    </source>
</evidence>
<dbReference type="Pfam" id="PF02787">
    <property type="entry name" value="CPSase_L_D3"/>
    <property type="match status" value="1"/>
</dbReference>
<feature type="region of interest" description="Disordered" evidence="16">
    <location>
        <begin position="1"/>
        <end position="62"/>
    </location>
</feature>
<sequence>MATRPPPSRGKGDATPLSPSSRNSLLPGTPGSNQSLSSPVLHGNKLGCKRPSFDGGSPQMLPPRKVLAAKRAKTDITSELEQQRATLILADGTRWEGVAFGAKVGVAGEVVFNTAMVGYPESLTDPSYRGQLLCLTYPMIGNYGVPDLDSRDDIGLPTFFESEKIHATALIVAEYSHDACHWNLTHTLSDWLKQHNVPGIYGIDTRALTKHIREQGAMLGKIVPAGAAESSVPQVNPNDLNLVAEVSLKEPRLFVSHAPPRQGKDGKRMRILAIDCGIKANIIRYFMSKGVELLLVPWDYDFSGEAFDGLFISNGPGDPTQCQKTIGHLRALIERADAPPVFGICLGNQLLALAAGCTTFKMKYGNRGANQPCIDTRTGRCYITAQNHGFAVDPASIPQGWEQFFVNANDATNEGIIHKTRPFFSVQFHPEACAGPTDTDFLFEMFLRRVHGEHAEVTVSYRQPTIPARKVLLLGSGGLSIGQAGEFDYSGSQAIKALKEMRCEVVLINPNIATVQTSEGMADRVYFLPVTPDVVRSVIERERPDGILLQFGGQTALNCGVALDKNGVLAEFGVRVLGTPVEAIIATEDREIFNAKLTEINERIAEGYPASTVDDAVAMAAKIGFPVIMRAAFALGGLGSGFAHDEESARALATQALINSPQVLVERSMKGWKEIEYEVVRDCNDNCITVCNMENFDPLGIHTGDSIVVAPSQTLSNAEYMKLRSVAIKVARHLGIVGECNIQYALNPQSEEYCIIEVNARLSRSSALASKATGYPLAYVAARLAMGENLPSVRNSVTKTTTACFEPSMDYCVVKFPRWDLNKFKGVSAGLGSAMKSVGEVMSIGRNFQEAMQKAIRMAAPGMLGFQPLTTFESDEAINAVLSNATDQRVDALAAAFERGDSVASIEAATKINPWFLCKLHTIHLLRKHLQKRTLQTITAEEMLLAKQQGFSDKQIAIALGGADDVAVRRHRKELGVLPVVKQIDTLAAEFPAQTNYLYMTYNGTMSDQPVRKSGVFRLNHEAPSTMVLGCGAYRIGSSVEFDWCAVSCIRTLRKLGHRAIMVNFNPETVSTDYDECDELYFEEISTERVMDIYEHEAAFGVIVSVGGQTPNNLALPLEAAGANILGTKPSDIDKAEDRNKFSSILDQIGVDQPDWREMSSIADAKAFCNSAGYPCLIRPSYVLSGAAMKVVFSDSDLERFLAVACEVSPDHPVVISKFIEGAKEIEVDAVACEGTVLNYAIAEHVENAGVHSGDATLVLPAQKLFVETVRRVKRISRQIASELKISGPFNLQLLAKDNEVKVIEANVRASRTFPFSSKTLKANFIELATKVMVGSNPPAMRISLLDNEYVGIKAPMFSFTRLVGADPVLGVEMASTGEVATFGEDAYDAILTSMISTGFRIPQRSVFLCLGPLEAKMAFLPEARCLISMGLRVSCSQGTYDFYKSRGLDVHLMHKPLSKTQPNIEDAIKSGEIDLVINVRDSKADDDSKTDGFLIRRAAVDSSVCLLTDIKLATLITEAIHRRKPMNIKAWDEFGS</sequence>
<dbReference type="NCBIfam" id="TIGR01369">
    <property type="entry name" value="CPSaseII_lrg"/>
    <property type="match status" value="1"/>
</dbReference>
<dbReference type="Gene3D" id="3.50.30.20">
    <property type="entry name" value="Carbamoyl-phosphate synthase small subunit, N-terminal domain"/>
    <property type="match status" value="1"/>
</dbReference>
<dbReference type="GO" id="GO:0005524">
    <property type="term" value="F:ATP binding"/>
    <property type="evidence" value="ECO:0007669"/>
    <property type="project" value="UniProtKB-UniRule"/>
</dbReference>
<dbReference type="InterPro" id="IPR005479">
    <property type="entry name" value="CPAse_ATP-bd"/>
</dbReference>
<feature type="compositionally biased region" description="Low complexity" evidence="16">
    <location>
        <begin position="16"/>
        <end position="27"/>
    </location>
</feature>
<dbReference type="SMART" id="SM01097">
    <property type="entry name" value="CPSase_sm_chain"/>
    <property type="match status" value="1"/>
</dbReference>
<dbReference type="SUPFAM" id="SSF56059">
    <property type="entry name" value="Glutathione synthetase ATP-binding domain-like"/>
    <property type="match status" value="2"/>
</dbReference>
<evidence type="ECO:0000256" key="13">
    <source>
        <dbReference type="ARBA" id="ARBA00023211"/>
    </source>
</evidence>
<evidence type="ECO:0000256" key="11">
    <source>
        <dbReference type="ARBA" id="ARBA00022842"/>
    </source>
</evidence>
<dbReference type="Pfam" id="PF02786">
    <property type="entry name" value="CPSase_L_D2"/>
    <property type="match status" value="2"/>
</dbReference>
<dbReference type="CDD" id="cd01744">
    <property type="entry name" value="GATase1_CPSase"/>
    <property type="match status" value="1"/>
</dbReference>
<dbReference type="GO" id="GO:0005951">
    <property type="term" value="C:carbamoyl-phosphate synthase complex"/>
    <property type="evidence" value="ECO:0007669"/>
    <property type="project" value="TreeGrafter"/>
</dbReference>
<evidence type="ECO:0000256" key="12">
    <source>
        <dbReference type="ARBA" id="ARBA00022975"/>
    </source>
</evidence>
<feature type="domain" description="MGS-like" evidence="18">
    <location>
        <begin position="1400"/>
        <end position="1537"/>
    </location>
</feature>
<dbReference type="InterPro" id="IPR029062">
    <property type="entry name" value="Class_I_gatase-like"/>
</dbReference>
<dbReference type="Pfam" id="PF25596">
    <property type="entry name" value="CPSase_L_D1"/>
    <property type="match status" value="2"/>
</dbReference>
<dbReference type="GO" id="GO:0006207">
    <property type="term" value="P:'de novo' pyrimidine nucleobase biosynthetic process"/>
    <property type="evidence" value="ECO:0007669"/>
    <property type="project" value="InterPro"/>
</dbReference>
<dbReference type="InterPro" id="IPR005480">
    <property type="entry name" value="CPSase_lsu_oligo"/>
</dbReference>
<dbReference type="SUPFAM" id="SSF48108">
    <property type="entry name" value="Carbamoyl phosphate synthetase, large subunit connection domain"/>
    <property type="match status" value="1"/>
</dbReference>
<keyword evidence="12" id="KW-0665">Pyrimidine biosynthesis</keyword>
<feature type="domain" description="ATP-grasp" evidence="17">
    <location>
        <begin position="1143"/>
        <end position="1334"/>
    </location>
</feature>
<evidence type="ECO:0000256" key="1">
    <source>
        <dbReference type="ARBA" id="ARBA00001936"/>
    </source>
</evidence>
<dbReference type="SMART" id="SM01096">
    <property type="entry name" value="CPSase_L_D3"/>
    <property type="match status" value="1"/>
</dbReference>
<dbReference type="InterPro" id="IPR036897">
    <property type="entry name" value="CarbamoylP_synth_lsu_oligo_sf"/>
</dbReference>
<evidence type="ECO:0000256" key="16">
    <source>
        <dbReference type="SAM" id="MobiDB-lite"/>
    </source>
</evidence>
<dbReference type="SUPFAM" id="SSF52317">
    <property type="entry name" value="Class I glutamine amidotransferase-like"/>
    <property type="match status" value="1"/>
</dbReference>
<dbReference type="InterPro" id="IPR006275">
    <property type="entry name" value="CPSase_lsu"/>
</dbReference>
<evidence type="ECO:0000313" key="19">
    <source>
        <dbReference type="EMBL" id="CAE0552914.1"/>
    </source>
</evidence>
<dbReference type="Pfam" id="PF00988">
    <property type="entry name" value="CPSase_sm_chain"/>
    <property type="match status" value="1"/>
</dbReference>
<dbReference type="GO" id="GO:0006526">
    <property type="term" value="P:L-arginine biosynthetic process"/>
    <property type="evidence" value="ECO:0007669"/>
    <property type="project" value="UniProtKB-KW"/>
</dbReference>
<keyword evidence="10 15" id="KW-0067">ATP-binding</keyword>
<dbReference type="EMBL" id="HBIR01025582">
    <property type="protein sequence ID" value="CAE0552914.1"/>
    <property type="molecule type" value="Transcribed_RNA"/>
</dbReference>
<keyword evidence="5" id="KW-0436">Ligase</keyword>
<reference evidence="19" key="1">
    <citation type="submission" date="2021-01" db="EMBL/GenBank/DDBJ databases">
        <authorList>
            <person name="Corre E."/>
            <person name="Pelletier E."/>
            <person name="Niang G."/>
            <person name="Scheremetjew M."/>
            <person name="Finn R."/>
            <person name="Kale V."/>
            <person name="Holt S."/>
            <person name="Cochrane G."/>
            <person name="Meng A."/>
            <person name="Brown T."/>
            <person name="Cohen L."/>
        </authorList>
    </citation>
    <scope>NUCLEOTIDE SEQUENCE</scope>
    <source>
        <strain evidence="19">379</strain>
    </source>
</reference>
<dbReference type="FunFam" id="3.40.50.20:FF:000002">
    <property type="entry name" value="Carbamoyl-phosphate synthase large chain"/>
    <property type="match status" value="1"/>
</dbReference>
<dbReference type="Gene3D" id="1.10.1030.10">
    <property type="entry name" value="Carbamoyl-phosphate synthetase, large subunit oligomerisation domain"/>
    <property type="match status" value="1"/>
</dbReference>
<dbReference type="NCBIfam" id="TIGR01368">
    <property type="entry name" value="CPSaseIIsmall"/>
    <property type="match status" value="1"/>
</dbReference>
<dbReference type="Pfam" id="PF02142">
    <property type="entry name" value="MGS"/>
    <property type="match status" value="1"/>
</dbReference>
<keyword evidence="9 15" id="KW-0547">Nucleotide-binding</keyword>
<comment type="cofactor">
    <cofactor evidence="1">
        <name>Mn(2+)</name>
        <dbReference type="ChEBI" id="CHEBI:29035"/>
    </cofactor>
</comment>
<dbReference type="InterPro" id="IPR016185">
    <property type="entry name" value="PreATP-grasp_dom_sf"/>
</dbReference>
<dbReference type="InterPro" id="IPR058047">
    <property type="entry name" value="CPSase_preATP-grasp"/>
</dbReference>
<dbReference type="InterPro" id="IPR005483">
    <property type="entry name" value="CPSase_dom"/>
</dbReference>
<dbReference type="PROSITE" id="PS50975">
    <property type="entry name" value="ATP_GRASP"/>
    <property type="match status" value="2"/>
</dbReference>